<reference evidence="5 6" key="1">
    <citation type="journal article" date="2010" name="Nat. Biotechnol.">
        <title>Genome sequence of the model mushroom Schizophyllum commune.</title>
        <authorList>
            <person name="Ohm R.A."/>
            <person name="de Jong J.F."/>
            <person name="Lugones L.G."/>
            <person name="Aerts A."/>
            <person name="Kothe E."/>
            <person name="Stajich J.E."/>
            <person name="de Vries R.P."/>
            <person name="Record E."/>
            <person name="Levasseur A."/>
            <person name="Baker S.E."/>
            <person name="Bartholomew K.A."/>
            <person name="Coutinho P.M."/>
            <person name="Erdmann S."/>
            <person name="Fowler T.J."/>
            <person name="Gathman A.C."/>
            <person name="Lombard V."/>
            <person name="Henrissat B."/>
            <person name="Knabe N."/>
            <person name="Kuees U."/>
            <person name="Lilly W.W."/>
            <person name="Lindquist E."/>
            <person name="Lucas S."/>
            <person name="Magnuson J.K."/>
            <person name="Piumi F."/>
            <person name="Raudaskoski M."/>
            <person name="Salamov A."/>
            <person name="Schmutz J."/>
            <person name="Schwarze F.W.M.R."/>
            <person name="vanKuyk P.A."/>
            <person name="Horton J.S."/>
            <person name="Grigoriev I.V."/>
            <person name="Woesten H.A.B."/>
        </authorList>
    </citation>
    <scope>NUCLEOTIDE SEQUENCE [LARGE SCALE GENOMIC DNA]</scope>
    <source>
        <strain evidence="6">H4-8 / FGSC 9210</strain>
    </source>
</reference>
<gene>
    <name evidence="5" type="ORF">SCHCODRAFT_59939</name>
</gene>
<dbReference type="GO" id="GO:0032259">
    <property type="term" value="P:methylation"/>
    <property type="evidence" value="ECO:0007669"/>
    <property type="project" value="UniProtKB-KW"/>
</dbReference>
<evidence type="ECO:0000313" key="5">
    <source>
        <dbReference type="EMBL" id="EFI93647.1"/>
    </source>
</evidence>
<feature type="domain" description="Methyltransferase" evidence="4">
    <location>
        <begin position="89"/>
        <end position="181"/>
    </location>
</feature>
<dbReference type="Pfam" id="PF13649">
    <property type="entry name" value="Methyltransf_25"/>
    <property type="match status" value="1"/>
</dbReference>
<dbReference type="PROSITE" id="PS01184">
    <property type="entry name" value="UBIE_2"/>
    <property type="match status" value="1"/>
</dbReference>
<evidence type="ECO:0000313" key="6">
    <source>
        <dbReference type="Proteomes" id="UP000007431"/>
    </source>
</evidence>
<dbReference type="Proteomes" id="UP000007431">
    <property type="component" value="Unassembled WGS sequence"/>
</dbReference>
<dbReference type="InterPro" id="IPR029063">
    <property type="entry name" value="SAM-dependent_MTases_sf"/>
</dbReference>
<dbReference type="RefSeq" id="XP_003028550.1">
    <property type="nucleotide sequence ID" value="XM_003028504.1"/>
</dbReference>
<dbReference type="InterPro" id="IPR023576">
    <property type="entry name" value="UbiE/COQ5_MeTrFase_CS"/>
</dbReference>
<organism evidence="6">
    <name type="scientific">Schizophyllum commune (strain H4-8 / FGSC 9210)</name>
    <name type="common">Split gill fungus</name>
    <dbReference type="NCBI Taxonomy" id="578458"/>
    <lineage>
        <taxon>Eukaryota</taxon>
        <taxon>Fungi</taxon>
        <taxon>Dikarya</taxon>
        <taxon>Basidiomycota</taxon>
        <taxon>Agaricomycotina</taxon>
        <taxon>Agaricomycetes</taxon>
        <taxon>Agaricomycetidae</taxon>
        <taxon>Agaricales</taxon>
        <taxon>Schizophyllaceae</taxon>
        <taxon>Schizophyllum</taxon>
    </lineage>
</organism>
<proteinExistence type="predicted"/>
<dbReference type="OMA" id="RRHEWES"/>
<evidence type="ECO:0000256" key="3">
    <source>
        <dbReference type="ARBA" id="ARBA00022691"/>
    </source>
</evidence>
<dbReference type="OrthoDB" id="184880at2759"/>
<dbReference type="KEGG" id="scm:SCHCO_02637708"/>
<accession>D8QDB7</accession>
<keyword evidence="2" id="KW-0808">Transferase</keyword>
<evidence type="ECO:0000259" key="4">
    <source>
        <dbReference type="Pfam" id="PF13649"/>
    </source>
</evidence>
<dbReference type="EMBL" id="GL377310">
    <property type="protein sequence ID" value="EFI93647.1"/>
    <property type="molecule type" value="Genomic_DNA"/>
</dbReference>
<protein>
    <recommendedName>
        <fullName evidence="4">Methyltransferase domain-containing protein</fullName>
    </recommendedName>
</protein>
<dbReference type="Gene3D" id="3.40.50.150">
    <property type="entry name" value="Vaccinia Virus protein VP39"/>
    <property type="match status" value="1"/>
</dbReference>
<dbReference type="CDD" id="cd02440">
    <property type="entry name" value="AdoMet_MTases"/>
    <property type="match status" value="1"/>
</dbReference>
<dbReference type="HOGENOM" id="CLU_010595_9_3_1"/>
<evidence type="ECO:0000256" key="1">
    <source>
        <dbReference type="ARBA" id="ARBA00022603"/>
    </source>
</evidence>
<dbReference type="SUPFAM" id="SSF53335">
    <property type="entry name" value="S-adenosyl-L-methionine-dependent methyltransferases"/>
    <property type="match status" value="1"/>
</dbReference>
<name>D8QDB7_SCHCM</name>
<dbReference type="GeneID" id="9590896"/>
<evidence type="ECO:0000256" key="2">
    <source>
        <dbReference type="ARBA" id="ARBA00022679"/>
    </source>
</evidence>
<keyword evidence="3" id="KW-0949">S-adenosyl-L-methionine</keyword>
<dbReference type="InParanoid" id="D8QDB7"/>
<dbReference type="PANTHER" id="PTHR43591">
    <property type="entry name" value="METHYLTRANSFERASE"/>
    <property type="match status" value="1"/>
</dbReference>
<dbReference type="GO" id="GO:0008168">
    <property type="term" value="F:methyltransferase activity"/>
    <property type="evidence" value="ECO:0007669"/>
    <property type="project" value="UniProtKB-KW"/>
</dbReference>
<dbReference type="VEuPathDB" id="FungiDB:SCHCODRAFT_02637708"/>
<dbReference type="InterPro" id="IPR041698">
    <property type="entry name" value="Methyltransf_25"/>
</dbReference>
<keyword evidence="6" id="KW-1185">Reference proteome</keyword>
<keyword evidence="1" id="KW-0489">Methyltransferase</keyword>
<sequence>MRFDENESSARTIVAPSEKNEKFTASTDTVDVAIKHEERVYQKWKGSNYVLPADEEERRRLDLQHLVIRRSFGNKFIYPCVKISPGDRVLESGAGSGAWIMEAAKVLGSEVQIDGFDIEGRNFPRHPPSNVSFCLASVTELPSAWTNRYKFVHQSLLTAALQKPQWEIALSEIHRVLQPGGWVQLIETGGTWNVVGPYTRKFLTMYERLTDKKNLFFDTVAALPDLLADAGFTDIHVVERDYGCDMSSGTQEAADAREGFIGMLRGLKTPVLKLGGLGLVYTSEEFDADIAGVEHELSTTPNSCHHIAMILAQKRQ</sequence>
<dbReference type="eggNOG" id="ENOG502S8W5">
    <property type="taxonomic scope" value="Eukaryota"/>
</dbReference>
<dbReference type="PANTHER" id="PTHR43591:SF110">
    <property type="entry name" value="RHODANESE DOMAIN-CONTAINING PROTEIN"/>
    <property type="match status" value="1"/>
</dbReference>
<dbReference type="AlphaFoldDB" id="D8QDB7"/>